<evidence type="ECO:0000259" key="1">
    <source>
        <dbReference type="Pfam" id="PF00561"/>
    </source>
</evidence>
<accession>A0A7X0B1A9</accession>
<dbReference type="PANTHER" id="PTHR43194:SF2">
    <property type="entry name" value="PEROXISOMAL MEMBRANE PROTEIN LPX1"/>
    <property type="match status" value="1"/>
</dbReference>
<keyword evidence="3" id="KW-1185">Reference proteome</keyword>
<protein>
    <submittedName>
        <fullName evidence="2">Pimeloyl-ACP methyl ester carboxylesterase</fullName>
    </submittedName>
</protein>
<dbReference type="AlphaFoldDB" id="A0A7X0B1A9"/>
<dbReference type="Proteomes" id="UP000539175">
    <property type="component" value="Unassembled WGS sequence"/>
</dbReference>
<dbReference type="Pfam" id="PF00561">
    <property type="entry name" value="Abhydrolase_1"/>
    <property type="match status" value="1"/>
</dbReference>
<feature type="domain" description="AB hydrolase-1" evidence="1">
    <location>
        <begin position="47"/>
        <end position="137"/>
    </location>
</feature>
<organism evidence="2 3">
    <name type="scientific">Nitrospirillum iridis</name>
    <dbReference type="NCBI Taxonomy" id="765888"/>
    <lineage>
        <taxon>Bacteria</taxon>
        <taxon>Pseudomonadati</taxon>
        <taxon>Pseudomonadota</taxon>
        <taxon>Alphaproteobacteria</taxon>
        <taxon>Rhodospirillales</taxon>
        <taxon>Azospirillaceae</taxon>
        <taxon>Nitrospirillum</taxon>
    </lineage>
</organism>
<reference evidence="2 3" key="1">
    <citation type="submission" date="2020-08" db="EMBL/GenBank/DDBJ databases">
        <title>Genomic Encyclopedia of Type Strains, Phase IV (KMG-IV): sequencing the most valuable type-strain genomes for metagenomic binning, comparative biology and taxonomic classification.</title>
        <authorList>
            <person name="Goeker M."/>
        </authorList>
    </citation>
    <scope>NUCLEOTIDE SEQUENCE [LARGE SCALE GENOMIC DNA]</scope>
    <source>
        <strain evidence="2 3">DSM 22198</strain>
    </source>
</reference>
<dbReference type="SUPFAM" id="SSF53474">
    <property type="entry name" value="alpha/beta-Hydrolases"/>
    <property type="match status" value="1"/>
</dbReference>
<dbReference type="RefSeq" id="WP_246463296.1">
    <property type="nucleotide sequence ID" value="NZ_JACIIZ010000014.1"/>
</dbReference>
<name>A0A7X0B1A9_9PROT</name>
<evidence type="ECO:0000313" key="2">
    <source>
        <dbReference type="EMBL" id="MBB6253913.1"/>
    </source>
</evidence>
<dbReference type="InterPro" id="IPR000073">
    <property type="entry name" value="AB_hydrolase_1"/>
</dbReference>
<dbReference type="EMBL" id="JACIIZ010000014">
    <property type="protein sequence ID" value="MBB6253913.1"/>
    <property type="molecule type" value="Genomic_DNA"/>
</dbReference>
<dbReference type="Gene3D" id="3.40.50.1820">
    <property type="entry name" value="alpha/beta hydrolase"/>
    <property type="match status" value="1"/>
</dbReference>
<dbReference type="PANTHER" id="PTHR43194">
    <property type="entry name" value="HYDROLASE ALPHA/BETA FOLD FAMILY"/>
    <property type="match status" value="1"/>
</dbReference>
<gene>
    <name evidence="2" type="ORF">FHS74_004489</name>
</gene>
<sequence length="271" mass="28740">MGATLGGVSFPNAGLITVANAVDIAPQYFHGRDGQRLAFRELGQGRPLVLIHGYFSTATINWLKYGHAARIAERGFRVIMPDLRAHGDSAKPHEVSAYPADVLAEDGLALVDHLGLTDYDLGGYSLGGRTTMRMLARGATPGRAICAGMGLAGLVHTAGRGEHFRRILTNLGTFQRGTPEWMAEAFLKTVGGDPVALLNVLETFVDTPLEVLRGLTLPVLVTSGAQDRDNGSAQELADALPQARHVEIPGDHMSAVTKPELGLAIADFLAG</sequence>
<comment type="caution">
    <text evidence="2">The sequence shown here is derived from an EMBL/GenBank/DDBJ whole genome shotgun (WGS) entry which is preliminary data.</text>
</comment>
<evidence type="ECO:0000313" key="3">
    <source>
        <dbReference type="Proteomes" id="UP000539175"/>
    </source>
</evidence>
<dbReference type="InterPro" id="IPR050228">
    <property type="entry name" value="Carboxylesterase_BioH"/>
</dbReference>
<dbReference type="InterPro" id="IPR029058">
    <property type="entry name" value="AB_hydrolase_fold"/>
</dbReference>
<proteinExistence type="predicted"/>